<dbReference type="STRING" id="293.GCA_000988015_01259"/>
<dbReference type="PANTHER" id="PTHR43867:SF2">
    <property type="entry name" value="CELLULOSE SYNTHASE CATALYTIC SUBUNIT A [UDP-FORMING]"/>
    <property type="match status" value="1"/>
</dbReference>
<reference evidence="9 10" key="2">
    <citation type="submission" date="2017-06" db="EMBL/GenBank/DDBJ databases">
        <authorList>
            <person name="Kim H.J."/>
            <person name="Triplett B.A."/>
        </authorList>
    </citation>
    <scope>NUCLEOTIDE SEQUENCE [LARGE SCALE GENOMIC DNA]</scope>
    <source>
        <strain evidence="9 10">BZC3</strain>
    </source>
</reference>
<evidence type="ECO:0000256" key="6">
    <source>
        <dbReference type="ARBA" id="ARBA00023136"/>
    </source>
</evidence>
<gene>
    <name evidence="9" type="ORF">CD943_01165</name>
</gene>
<evidence type="ECO:0000313" key="10">
    <source>
        <dbReference type="Proteomes" id="UP000197024"/>
    </source>
</evidence>
<dbReference type="GO" id="GO:0016757">
    <property type="term" value="F:glycosyltransferase activity"/>
    <property type="evidence" value="ECO:0007669"/>
    <property type="project" value="UniProtKB-KW"/>
</dbReference>
<keyword evidence="2" id="KW-0328">Glycosyltransferase</keyword>
<reference evidence="9 10" key="1">
    <citation type="submission" date="2017-06" db="EMBL/GenBank/DDBJ databases">
        <title>Biodegradation of gentamicin by bacterial consortia AMQD4 in synthetic medium and raw gentamicin sewage.</title>
        <authorList>
            <person name="Chang H."/>
            <person name="Feng Y."/>
            <person name="Li Z."/>
            <person name="Xue J."/>
            <person name="Cheng D."/>
        </authorList>
    </citation>
    <scope>NUCLEOTIDE SEQUENCE [LARGE SCALE GENOMIC DNA]</scope>
    <source>
        <strain evidence="9 10">BZC3</strain>
    </source>
</reference>
<evidence type="ECO:0000256" key="7">
    <source>
        <dbReference type="SAM" id="Phobius"/>
    </source>
</evidence>
<evidence type="ECO:0000256" key="5">
    <source>
        <dbReference type="ARBA" id="ARBA00022989"/>
    </source>
</evidence>
<protein>
    <submittedName>
        <fullName evidence="9">Glycosyl transferase</fullName>
    </submittedName>
</protein>
<keyword evidence="3 9" id="KW-0808">Transferase</keyword>
<keyword evidence="4 7" id="KW-0812">Transmembrane</keyword>
<dbReference type="Proteomes" id="UP000197024">
    <property type="component" value="Chromosome"/>
</dbReference>
<dbReference type="AlphaFoldDB" id="A0A1Z3LTR5"/>
<evidence type="ECO:0000256" key="3">
    <source>
        <dbReference type="ARBA" id="ARBA00022679"/>
    </source>
</evidence>
<dbReference type="SUPFAM" id="SSF53448">
    <property type="entry name" value="Nucleotide-diphospho-sugar transferases"/>
    <property type="match status" value="1"/>
</dbReference>
<keyword evidence="5 7" id="KW-1133">Transmembrane helix</keyword>
<keyword evidence="6 7" id="KW-0472">Membrane</keyword>
<dbReference type="InterPro" id="IPR001173">
    <property type="entry name" value="Glyco_trans_2-like"/>
</dbReference>
<accession>A0A1Z3LTR5</accession>
<feature type="transmembrane region" description="Helical" evidence="7">
    <location>
        <begin position="421"/>
        <end position="447"/>
    </location>
</feature>
<evidence type="ECO:0000259" key="8">
    <source>
        <dbReference type="Pfam" id="PF13632"/>
    </source>
</evidence>
<comment type="subcellular location">
    <subcellularLocation>
        <location evidence="1">Membrane</location>
        <topology evidence="1">Multi-pass membrane protein</topology>
    </subcellularLocation>
</comment>
<evidence type="ECO:0000313" key="9">
    <source>
        <dbReference type="EMBL" id="ASD25622.1"/>
    </source>
</evidence>
<dbReference type="PANTHER" id="PTHR43867">
    <property type="entry name" value="CELLULOSE SYNTHASE CATALYTIC SUBUNIT A [UDP-FORMING]"/>
    <property type="match status" value="1"/>
</dbReference>
<feature type="transmembrane region" description="Helical" evidence="7">
    <location>
        <begin position="12"/>
        <end position="34"/>
    </location>
</feature>
<dbReference type="Gene3D" id="3.90.550.10">
    <property type="entry name" value="Spore Coat Polysaccharide Biosynthesis Protein SpsA, Chain A"/>
    <property type="match status" value="1"/>
</dbReference>
<dbReference type="InterPro" id="IPR029044">
    <property type="entry name" value="Nucleotide-diphossugar_trans"/>
</dbReference>
<name>A0A1Z3LTR5_BREDI</name>
<dbReference type="InterPro" id="IPR050321">
    <property type="entry name" value="Glycosyltr_2/OpgH_subfam"/>
</dbReference>
<feature type="transmembrane region" description="Helical" evidence="7">
    <location>
        <begin position="342"/>
        <end position="367"/>
    </location>
</feature>
<evidence type="ECO:0000256" key="4">
    <source>
        <dbReference type="ARBA" id="ARBA00022692"/>
    </source>
</evidence>
<evidence type="ECO:0000256" key="2">
    <source>
        <dbReference type="ARBA" id="ARBA00022676"/>
    </source>
</evidence>
<dbReference type="Pfam" id="PF13632">
    <property type="entry name" value="Glyco_trans_2_3"/>
    <property type="match status" value="1"/>
</dbReference>
<feature type="domain" description="Glycosyltransferase 2-like" evidence="8">
    <location>
        <begin position="185"/>
        <end position="399"/>
    </location>
</feature>
<proteinExistence type="predicted"/>
<feature type="transmembrane region" description="Helical" evidence="7">
    <location>
        <begin position="379"/>
        <end position="400"/>
    </location>
</feature>
<organism evidence="9 10">
    <name type="scientific">Brevundimonas diminuta</name>
    <name type="common">Pseudomonas diminuta</name>
    <dbReference type="NCBI Taxonomy" id="293"/>
    <lineage>
        <taxon>Bacteria</taxon>
        <taxon>Pseudomonadati</taxon>
        <taxon>Pseudomonadota</taxon>
        <taxon>Alphaproteobacteria</taxon>
        <taxon>Caulobacterales</taxon>
        <taxon>Caulobacteraceae</taxon>
        <taxon>Brevundimonas</taxon>
    </lineage>
</organism>
<dbReference type="GO" id="GO:0016020">
    <property type="term" value="C:membrane"/>
    <property type="evidence" value="ECO:0007669"/>
    <property type="project" value="UniProtKB-SubCell"/>
</dbReference>
<evidence type="ECO:0000256" key="1">
    <source>
        <dbReference type="ARBA" id="ARBA00004141"/>
    </source>
</evidence>
<dbReference type="EMBL" id="CP021995">
    <property type="protein sequence ID" value="ASD25622.1"/>
    <property type="molecule type" value="Genomic_DNA"/>
</dbReference>
<sequence length="482" mass="55532">MMNTQDPNWATLLVWLFALSQILYLGSFLLEMYFRSLRVERVDMSEPLPASEADYPFIVLLYPVLRELESTMETTFTSLAKLDYPADRYRVLAIPNSNDAETIASLQRLSRAYPFVEILAVPPTSDASWDMVWNAWDRNPKAYWWHSGKRAGVKDLPPKKTRQLIYATYHVAETYKDKSGLTIDYIDADSCPPADHFKAAAIGLRRFDVLQARNVAGNLNASLAAAFHAFDHMTWDGAKYGHLSDPKQPYWVLGKGLFFKVDDLIELGSFHPWIAIEDPEVGQRFWKNGRTLGIIEGSLIEEVPETFREGVTQRKRWVAGFFQSLTTPLKEMDFSFGERVRVWMNFLPCMSMWVNTLGIPLGVWAAWRFFQGDDFLPLWLVILSIFNIVAFSILMIGLYIKTWRRTDLVLDGAGARIGYMLMVNPIFIMVWWCVWIIPLTLGFVMYVRDSGLAWQRTEKIDANNTLVRTKLDEFGALRHHQH</sequence>